<name>A0A815I3T2_9BILA</name>
<organism evidence="1 3">
    <name type="scientific">Rotaria magnacalcarata</name>
    <dbReference type="NCBI Taxonomy" id="392030"/>
    <lineage>
        <taxon>Eukaryota</taxon>
        <taxon>Metazoa</taxon>
        <taxon>Spiralia</taxon>
        <taxon>Gnathifera</taxon>
        <taxon>Rotifera</taxon>
        <taxon>Eurotatoria</taxon>
        <taxon>Bdelloidea</taxon>
        <taxon>Philodinida</taxon>
        <taxon>Philodinidae</taxon>
        <taxon>Rotaria</taxon>
    </lineage>
</organism>
<dbReference type="EMBL" id="CAJNOV010009309">
    <property type="protein sequence ID" value="CAF1358694.1"/>
    <property type="molecule type" value="Genomic_DNA"/>
</dbReference>
<dbReference type="Proteomes" id="UP000663855">
    <property type="component" value="Unassembled WGS sequence"/>
</dbReference>
<evidence type="ECO:0008006" key="4">
    <source>
        <dbReference type="Google" id="ProtNLM"/>
    </source>
</evidence>
<sequence length="70" mass="8261">QLVDQLPNNVKRGRNVTYDRYFIDLNLGKALLERKMTSLGVVNHKRAFVLDELKVIRKQLYSSWFYFSGP</sequence>
<evidence type="ECO:0000313" key="2">
    <source>
        <dbReference type="EMBL" id="CAF5163156.1"/>
    </source>
</evidence>
<feature type="non-terminal residue" evidence="1">
    <location>
        <position position="1"/>
    </location>
</feature>
<reference evidence="1" key="1">
    <citation type="submission" date="2021-02" db="EMBL/GenBank/DDBJ databases">
        <authorList>
            <person name="Nowell W R."/>
        </authorList>
    </citation>
    <scope>NUCLEOTIDE SEQUENCE</scope>
</reference>
<dbReference type="EMBL" id="CAJOBH010268790">
    <property type="protein sequence ID" value="CAF5163156.1"/>
    <property type="molecule type" value="Genomic_DNA"/>
</dbReference>
<evidence type="ECO:0000313" key="1">
    <source>
        <dbReference type="EMBL" id="CAF1358694.1"/>
    </source>
</evidence>
<dbReference type="AlphaFoldDB" id="A0A815I3T2"/>
<evidence type="ECO:0000313" key="3">
    <source>
        <dbReference type="Proteomes" id="UP000663855"/>
    </source>
</evidence>
<dbReference type="Proteomes" id="UP000681967">
    <property type="component" value="Unassembled WGS sequence"/>
</dbReference>
<proteinExistence type="predicted"/>
<protein>
    <recommendedName>
        <fullName evidence="4">PiggyBac transposable element-derived protein domain-containing protein</fullName>
    </recommendedName>
</protein>
<comment type="caution">
    <text evidence="1">The sequence shown here is derived from an EMBL/GenBank/DDBJ whole genome shotgun (WGS) entry which is preliminary data.</text>
</comment>
<accession>A0A815I3T2</accession>
<gene>
    <name evidence="2" type="ORF">BYL167_LOCUS75179</name>
    <name evidence="1" type="ORF">CJN711_LOCUS19815</name>
</gene>